<feature type="region of interest" description="Disordered" evidence="1">
    <location>
        <begin position="155"/>
        <end position="174"/>
    </location>
</feature>
<reference evidence="4 5" key="1">
    <citation type="submission" date="2015-01" db="EMBL/GenBank/DDBJ databases">
        <title>Draft genome sequence of Leucobacter komagatae strain VKM ST2845.</title>
        <authorList>
            <person name="Karlyshev A.V."/>
            <person name="Kudryashova E.B."/>
        </authorList>
    </citation>
    <scope>NUCLEOTIDE SEQUENCE [LARGE SCALE GENOMIC DNA]</scope>
    <source>
        <strain evidence="4 5">VKM ST2845</strain>
    </source>
</reference>
<protein>
    <recommendedName>
        <fullName evidence="6">SDR-like Ig domain-containing protein</fullName>
    </recommendedName>
</protein>
<keyword evidence="2" id="KW-0812">Transmembrane</keyword>
<keyword evidence="5" id="KW-1185">Reference proteome</keyword>
<keyword evidence="2" id="KW-0472">Membrane</keyword>
<name>A0A0D0H3F7_9MICO</name>
<feature type="compositionally biased region" description="Basic and acidic residues" evidence="1">
    <location>
        <begin position="299"/>
        <end position="309"/>
    </location>
</feature>
<feature type="region of interest" description="Disordered" evidence="1">
    <location>
        <begin position="239"/>
        <end position="325"/>
    </location>
</feature>
<dbReference type="OrthoDB" id="4990941at2"/>
<organism evidence="4 5">
    <name type="scientific">Leucobacter komagatae</name>
    <dbReference type="NCBI Taxonomy" id="55969"/>
    <lineage>
        <taxon>Bacteria</taxon>
        <taxon>Bacillati</taxon>
        <taxon>Actinomycetota</taxon>
        <taxon>Actinomycetes</taxon>
        <taxon>Micrococcales</taxon>
        <taxon>Microbacteriaceae</taxon>
        <taxon>Leucobacter</taxon>
    </lineage>
</organism>
<dbReference type="AlphaFoldDB" id="A0A0D0H3F7"/>
<feature type="transmembrane region" description="Helical" evidence="2">
    <location>
        <begin position="332"/>
        <end position="352"/>
    </location>
</feature>
<feature type="chain" id="PRO_5002210993" description="SDR-like Ig domain-containing protein" evidence="3">
    <location>
        <begin position="30"/>
        <end position="377"/>
    </location>
</feature>
<feature type="compositionally biased region" description="Basic and acidic residues" evidence="1">
    <location>
        <begin position="162"/>
        <end position="173"/>
    </location>
</feature>
<feature type="signal peptide" evidence="3">
    <location>
        <begin position="1"/>
        <end position="29"/>
    </location>
</feature>
<dbReference type="RefSeq" id="WP_042545053.1">
    <property type="nucleotide sequence ID" value="NZ_JXSQ01000025.1"/>
</dbReference>
<dbReference type="Proteomes" id="UP000032120">
    <property type="component" value="Unassembled WGS sequence"/>
</dbReference>
<dbReference type="EMBL" id="JXSQ01000025">
    <property type="protein sequence ID" value="KIP51695.1"/>
    <property type="molecule type" value="Genomic_DNA"/>
</dbReference>
<keyword evidence="3" id="KW-0732">Signal</keyword>
<proteinExistence type="predicted"/>
<evidence type="ECO:0000256" key="1">
    <source>
        <dbReference type="SAM" id="MobiDB-lite"/>
    </source>
</evidence>
<feature type="region of interest" description="Disordered" evidence="1">
    <location>
        <begin position="356"/>
        <end position="377"/>
    </location>
</feature>
<evidence type="ECO:0000256" key="2">
    <source>
        <dbReference type="SAM" id="Phobius"/>
    </source>
</evidence>
<keyword evidence="2" id="KW-1133">Transmembrane helix</keyword>
<comment type="caution">
    <text evidence="4">The sequence shown here is derived from an EMBL/GenBank/DDBJ whole genome shotgun (WGS) entry which is preliminary data.</text>
</comment>
<evidence type="ECO:0000256" key="3">
    <source>
        <dbReference type="SAM" id="SignalP"/>
    </source>
</evidence>
<gene>
    <name evidence="4" type="ORF">SD72_13870</name>
</gene>
<evidence type="ECO:0008006" key="6">
    <source>
        <dbReference type="Google" id="ProtNLM"/>
    </source>
</evidence>
<accession>A0A0D0H3F7</accession>
<sequence length="377" mass="38360">MRTAAAVAAALAATITGGVLTLGASPASAEHPNTVCSYWDHTGDRHVQVDWMAGRSFRVAITDLTMQAEVAEAGDAYLALPLDPDLRLSANTVRLGAHVTASDISSSQGVAATGLGGDGQRIDNYLRLPAAPWESATLTGPKIVWLHDVDARSDGNGVQTRPSEHASASERAADSAGVLDFTVTIPDDVDGDVSLFDEMNATRTAGVLSAETDTWTAGQPQTSTLPGCAVTVEAAIAPESPETPSDAGAPTVSPPPTAKQNQPGEDPAAQARPGSSGENSPGDTRPPAHNPPRASGEAPRADTDTRSSDGDSASRGGNRDVAAAGGENSAPWLIAAGTLAALGLAASLAAWLRARSRRAAVDRDDPGVTTGADGDNR</sequence>
<evidence type="ECO:0000313" key="4">
    <source>
        <dbReference type="EMBL" id="KIP51695.1"/>
    </source>
</evidence>
<evidence type="ECO:0000313" key="5">
    <source>
        <dbReference type="Proteomes" id="UP000032120"/>
    </source>
</evidence>